<comment type="caution">
    <text evidence="3">The sequence shown here is derived from an EMBL/GenBank/DDBJ whole genome shotgun (WGS) entry which is preliminary data.</text>
</comment>
<organism evidence="3 4">
    <name type="scientific">Namhaeicola litoreus</name>
    <dbReference type="NCBI Taxonomy" id="1052145"/>
    <lineage>
        <taxon>Bacteria</taxon>
        <taxon>Pseudomonadati</taxon>
        <taxon>Bacteroidota</taxon>
        <taxon>Flavobacteriia</taxon>
        <taxon>Flavobacteriales</taxon>
        <taxon>Flavobacteriaceae</taxon>
        <taxon>Namhaeicola</taxon>
    </lineage>
</organism>
<evidence type="ECO:0000259" key="2">
    <source>
        <dbReference type="Pfam" id="PF01464"/>
    </source>
</evidence>
<dbReference type="CDD" id="cd16894">
    <property type="entry name" value="MltD-like"/>
    <property type="match status" value="1"/>
</dbReference>
<evidence type="ECO:0000313" key="4">
    <source>
        <dbReference type="Proteomes" id="UP001597201"/>
    </source>
</evidence>
<comment type="similarity">
    <text evidence="1">Belongs to the transglycosylase Slt family.</text>
</comment>
<dbReference type="SUPFAM" id="SSF53955">
    <property type="entry name" value="Lysozyme-like"/>
    <property type="match status" value="1"/>
</dbReference>
<dbReference type="Gene3D" id="1.10.530.10">
    <property type="match status" value="1"/>
</dbReference>
<reference evidence="4" key="1">
    <citation type="journal article" date="2019" name="Int. J. Syst. Evol. Microbiol.">
        <title>The Global Catalogue of Microorganisms (GCM) 10K type strain sequencing project: providing services to taxonomists for standard genome sequencing and annotation.</title>
        <authorList>
            <consortium name="The Broad Institute Genomics Platform"/>
            <consortium name="The Broad Institute Genome Sequencing Center for Infectious Disease"/>
            <person name="Wu L."/>
            <person name="Ma J."/>
        </authorList>
    </citation>
    <scope>NUCLEOTIDE SEQUENCE [LARGE SCALE GENOMIC DNA]</scope>
    <source>
        <strain evidence="4">CCUG 61485</strain>
    </source>
</reference>
<keyword evidence="4" id="KW-1185">Reference proteome</keyword>
<name>A0ABW3Y338_9FLAO</name>
<dbReference type="InterPro" id="IPR008258">
    <property type="entry name" value="Transglycosylase_SLT_dom_1"/>
</dbReference>
<dbReference type="PANTHER" id="PTHR37423:SF2">
    <property type="entry name" value="MEMBRANE-BOUND LYTIC MUREIN TRANSGLYCOSYLASE C"/>
    <property type="match status" value="1"/>
</dbReference>
<feature type="domain" description="Transglycosylase SLT" evidence="2">
    <location>
        <begin position="102"/>
        <end position="200"/>
    </location>
</feature>
<accession>A0ABW3Y338</accession>
<dbReference type="PANTHER" id="PTHR37423">
    <property type="entry name" value="SOLUBLE LYTIC MUREIN TRANSGLYCOSYLASE-RELATED"/>
    <property type="match status" value="1"/>
</dbReference>
<dbReference type="Pfam" id="PF01464">
    <property type="entry name" value="SLT"/>
    <property type="match status" value="1"/>
</dbReference>
<evidence type="ECO:0000256" key="1">
    <source>
        <dbReference type="ARBA" id="ARBA00007734"/>
    </source>
</evidence>
<dbReference type="Proteomes" id="UP001597201">
    <property type="component" value="Unassembled WGS sequence"/>
</dbReference>
<sequence>MKNLYKIFALLGVLFIAFLFINADVLEINSDPGKNTSALYEIKALKVPTNLTFAGEKVPIEDEDVLERVDRELLVNTYWQSNGLLNFKRAHKYFPVIEPILKKYNIPDDFKYLALIESGLQNVTSPAGAKGYWQLMPKTAREYGLEVNENVDERYNLVKSTEAACQYLQEAYKIYGNWTLTAAAYNAGMAGISRVMDYQKVNSYYDLYLNAETSRYIPRIVVTKEIMSNPKKYGFVFEKSDLYNLTRTKTIEIDVEIPDLTEFASSHGITYKELKLNNPWLLEQNLNNKSRKKYFIEIPV</sequence>
<proteinExistence type="inferred from homology"/>
<protein>
    <submittedName>
        <fullName evidence="3">Lytic transglycosylase domain-containing protein</fullName>
    </submittedName>
</protein>
<evidence type="ECO:0000313" key="3">
    <source>
        <dbReference type="EMBL" id="MFD1316298.1"/>
    </source>
</evidence>
<dbReference type="InterPro" id="IPR023346">
    <property type="entry name" value="Lysozyme-like_dom_sf"/>
</dbReference>
<dbReference type="RefSeq" id="WP_377179143.1">
    <property type="nucleotide sequence ID" value="NZ_JBHTMY010000003.1"/>
</dbReference>
<dbReference type="EMBL" id="JBHTMY010000003">
    <property type="protein sequence ID" value="MFD1316298.1"/>
    <property type="molecule type" value="Genomic_DNA"/>
</dbReference>
<gene>
    <name evidence="3" type="ORF">ACFQ39_11775</name>
</gene>